<dbReference type="GO" id="GO:0005634">
    <property type="term" value="C:nucleus"/>
    <property type="evidence" value="ECO:0007669"/>
    <property type="project" value="UniProtKB-SubCell"/>
</dbReference>
<comment type="function">
    <text evidence="6">Component of the sequence-specific heterotrimeric transcription factor (NF-Y) which specifically recognizes a 5'-CCAAT-3' box motif found in the promoters of its target genes.</text>
</comment>
<feature type="region of interest" description="Disordered" evidence="7">
    <location>
        <begin position="170"/>
        <end position="199"/>
    </location>
</feature>
<keyword evidence="5 6" id="KW-0539">Nucleus</keyword>
<keyword evidence="9" id="KW-1185">Reference proteome</keyword>
<dbReference type="Gene3D" id="6.10.250.2430">
    <property type="match status" value="1"/>
</dbReference>
<evidence type="ECO:0000313" key="8">
    <source>
        <dbReference type="EMBL" id="QSL65704.1"/>
    </source>
</evidence>
<evidence type="ECO:0000256" key="2">
    <source>
        <dbReference type="ARBA" id="ARBA00023015"/>
    </source>
</evidence>
<dbReference type="AlphaFoldDB" id="A0A899FZL5"/>
<dbReference type="EMBL" id="CP054538">
    <property type="protein sequence ID" value="QSL65704.1"/>
    <property type="molecule type" value="Genomic_DNA"/>
</dbReference>
<dbReference type="PRINTS" id="PR00616">
    <property type="entry name" value="CCAATSUBUNTB"/>
</dbReference>
<evidence type="ECO:0000313" key="9">
    <source>
        <dbReference type="Proteomes" id="UP000663699"/>
    </source>
</evidence>
<name>A0A899FZL5_9ASCO</name>
<dbReference type="InterPro" id="IPR001289">
    <property type="entry name" value="NFYA"/>
</dbReference>
<keyword evidence="4 6" id="KW-0804">Transcription</keyword>
<evidence type="ECO:0000256" key="3">
    <source>
        <dbReference type="ARBA" id="ARBA00023125"/>
    </source>
</evidence>
<reference evidence="8" key="1">
    <citation type="submission" date="2020-06" db="EMBL/GenBank/DDBJ databases">
        <title>Genomes of multiple members of Pneumocystis genus reveal paths to human pathogen Pneumocystis jirovecii.</title>
        <authorList>
            <person name="Cisse O.H."/>
            <person name="Ma L."/>
            <person name="Dekker J."/>
            <person name="Khil P."/>
            <person name="Jo J."/>
            <person name="Brenchley J."/>
            <person name="Blair R."/>
            <person name="Pahar B."/>
            <person name="Chabe M."/>
            <person name="Van Rompay K.A."/>
            <person name="Keesler R."/>
            <person name="Sukura A."/>
            <person name="Hirsch V."/>
            <person name="Kutty G."/>
            <person name="Liu Y."/>
            <person name="Peng L."/>
            <person name="Chen J."/>
            <person name="Song J."/>
            <person name="Weissenbacher-Lang C."/>
            <person name="Xu J."/>
            <person name="Upham N.S."/>
            <person name="Stajich J.E."/>
            <person name="Cuomo C.A."/>
            <person name="Cushion M.T."/>
            <person name="Kovacs J.A."/>
        </authorList>
    </citation>
    <scope>NUCLEOTIDE SEQUENCE</scope>
    <source>
        <strain evidence="8">2A</strain>
    </source>
</reference>
<accession>A0A899FZL5</accession>
<dbReference type="OrthoDB" id="1097733at2759"/>
<gene>
    <name evidence="8" type="ORF">MERGE_003017</name>
</gene>
<comment type="subcellular location">
    <subcellularLocation>
        <location evidence="1 6">Nucleus</location>
    </subcellularLocation>
</comment>
<evidence type="ECO:0000256" key="5">
    <source>
        <dbReference type="ARBA" id="ARBA00023242"/>
    </source>
</evidence>
<dbReference type="Pfam" id="PF02045">
    <property type="entry name" value="CBFB_NFYA"/>
    <property type="match status" value="1"/>
</dbReference>
<keyword evidence="3 6" id="KW-0238">DNA-binding</keyword>
<dbReference type="PROSITE" id="PS51152">
    <property type="entry name" value="NFYA_HAP2_2"/>
    <property type="match status" value="1"/>
</dbReference>
<organism evidence="8 9">
    <name type="scientific">Pneumocystis wakefieldiae</name>
    <dbReference type="NCBI Taxonomy" id="38082"/>
    <lineage>
        <taxon>Eukaryota</taxon>
        <taxon>Fungi</taxon>
        <taxon>Dikarya</taxon>
        <taxon>Ascomycota</taxon>
        <taxon>Taphrinomycotina</taxon>
        <taxon>Pneumocystomycetes</taxon>
        <taxon>Pneumocystaceae</taxon>
        <taxon>Pneumocystis</taxon>
    </lineage>
</organism>
<dbReference type="GO" id="GO:0003700">
    <property type="term" value="F:DNA-binding transcription factor activity"/>
    <property type="evidence" value="ECO:0007669"/>
    <property type="project" value="UniProtKB-UniRule"/>
</dbReference>
<proteinExistence type="inferred from homology"/>
<comment type="subunit">
    <text evidence="6">Heterotrimer.</text>
</comment>
<dbReference type="SMART" id="SM00521">
    <property type="entry name" value="CBF"/>
    <property type="match status" value="1"/>
</dbReference>
<dbReference type="PANTHER" id="PTHR12632">
    <property type="entry name" value="TRANSCRIPTION FACTOR NF-Y ALPHA-RELATED"/>
    <property type="match status" value="1"/>
</dbReference>
<keyword evidence="2 6" id="KW-0805">Transcription regulation</keyword>
<protein>
    <recommendedName>
        <fullName evidence="6">Transcriptional activator HAP2</fullName>
    </recommendedName>
</protein>
<evidence type="ECO:0000256" key="7">
    <source>
        <dbReference type="SAM" id="MobiDB-lite"/>
    </source>
</evidence>
<sequence length="199" mass="23458">MFKINNKPFDAESLVQWNSGCSKQAAVERSERGSEDQLIHGDYWNNEMKFFNNELYYSMKKDERDTDNRELQELYPHLPSILLKDAPTASFTGKKDGLYSTGKIDGLGMPYYCQENGEPVQINMKQYHRILKRRIARARIQESFEKKDHIKLPYLHESRHRHAMKRLRGPGGQFIRNRQGSEEEMVNTNELQKNNKEMD</sequence>
<comment type="similarity">
    <text evidence="6">Belongs to the NFYA/HAP2 subunit family.</text>
</comment>
<dbReference type="Proteomes" id="UP000663699">
    <property type="component" value="Chromosome 7"/>
</dbReference>
<evidence type="ECO:0000256" key="1">
    <source>
        <dbReference type="ARBA" id="ARBA00004123"/>
    </source>
</evidence>
<evidence type="ECO:0000256" key="4">
    <source>
        <dbReference type="ARBA" id="ARBA00023163"/>
    </source>
</evidence>
<dbReference type="GO" id="GO:0003677">
    <property type="term" value="F:DNA binding"/>
    <property type="evidence" value="ECO:0007669"/>
    <property type="project" value="UniProtKB-KW"/>
</dbReference>
<evidence type="ECO:0000256" key="6">
    <source>
        <dbReference type="RuleBase" id="RU367155"/>
    </source>
</evidence>